<feature type="compositionally biased region" description="Low complexity" evidence="1">
    <location>
        <begin position="186"/>
        <end position="196"/>
    </location>
</feature>
<organism evidence="3 4">
    <name type="scientific">Thalassiosira oceanica</name>
    <name type="common">Marine diatom</name>
    <dbReference type="NCBI Taxonomy" id="159749"/>
    <lineage>
        <taxon>Eukaryota</taxon>
        <taxon>Sar</taxon>
        <taxon>Stramenopiles</taxon>
        <taxon>Ochrophyta</taxon>
        <taxon>Bacillariophyta</taxon>
        <taxon>Coscinodiscophyceae</taxon>
        <taxon>Thalassiosirophycidae</taxon>
        <taxon>Thalassiosirales</taxon>
        <taxon>Thalassiosiraceae</taxon>
        <taxon>Thalassiosira</taxon>
    </lineage>
</organism>
<dbReference type="Proteomes" id="UP000266841">
    <property type="component" value="Unassembled WGS sequence"/>
</dbReference>
<feature type="region of interest" description="Disordered" evidence="1">
    <location>
        <begin position="165"/>
        <end position="236"/>
    </location>
</feature>
<feature type="compositionally biased region" description="Acidic residues" evidence="1">
    <location>
        <begin position="167"/>
        <end position="185"/>
    </location>
</feature>
<feature type="compositionally biased region" description="Basic and acidic residues" evidence="1">
    <location>
        <begin position="216"/>
        <end position="236"/>
    </location>
</feature>
<keyword evidence="2" id="KW-1133">Transmembrane helix</keyword>
<comment type="caution">
    <text evidence="3">The sequence shown here is derived from an EMBL/GenBank/DDBJ whole genome shotgun (WGS) entry which is preliminary data.</text>
</comment>
<protein>
    <submittedName>
        <fullName evidence="3">Uncharacterized protein</fullName>
    </submittedName>
</protein>
<dbReference type="EMBL" id="AGNL01017123">
    <property type="protein sequence ID" value="EJK64569.1"/>
    <property type="molecule type" value="Genomic_DNA"/>
</dbReference>
<accession>K0SHW4</accession>
<proteinExistence type="predicted"/>
<feature type="compositionally biased region" description="Low complexity" evidence="1">
    <location>
        <begin position="142"/>
        <end position="155"/>
    </location>
</feature>
<gene>
    <name evidence="3" type="ORF">THAOC_14688</name>
</gene>
<sequence>MVDLIKAVREGVRVLVHHPMPWGNRPETVAEAPRPMLARIVVTLLEPLERWTPQPIKTMASDFVRDKSQSELLFLACALLSVFLFAVVLPLCDALLDEREEDQLSRLRNECDSRLKMYKSGVGVVEINSQDVARQTLSGGCSSSTRSQMRRSSSTLRGTITFLEKIDESDEEYHEEEVEEEDESSDSSVQSTDTPTSSPPTTPDQERPMMTSSDIDELRMKLSQHQGDESYHLSRR</sequence>
<reference evidence="3 4" key="1">
    <citation type="journal article" date="2012" name="Genome Biol.">
        <title>Genome and low-iron response of an oceanic diatom adapted to chronic iron limitation.</title>
        <authorList>
            <person name="Lommer M."/>
            <person name="Specht M."/>
            <person name="Roy A.S."/>
            <person name="Kraemer L."/>
            <person name="Andreson R."/>
            <person name="Gutowska M.A."/>
            <person name="Wolf J."/>
            <person name="Bergner S.V."/>
            <person name="Schilhabel M.B."/>
            <person name="Klostermeier U.C."/>
            <person name="Beiko R.G."/>
            <person name="Rosenstiel P."/>
            <person name="Hippler M."/>
            <person name="Laroche J."/>
        </authorList>
    </citation>
    <scope>NUCLEOTIDE SEQUENCE [LARGE SCALE GENOMIC DNA]</scope>
    <source>
        <strain evidence="3 4">CCMP1005</strain>
    </source>
</reference>
<evidence type="ECO:0000313" key="4">
    <source>
        <dbReference type="Proteomes" id="UP000266841"/>
    </source>
</evidence>
<evidence type="ECO:0000313" key="3">
    <source>
        <dbReference type="EMBL" id="EJK64569.1"/>
    </source>
</evidence>
<evidence type="ECO:0000256" key="2">
    <source>
        <dbReference type="SAM" id="Phobius"/>
    </source>
</evidence>
<feature type="transmembrane region" description="Helical" evidence="2">
    <location>
        <begin position="72"/>
        <end position="96"/>
    </location>
</feature>
<dbReference type="AlphaFoldDB" id="K0SHW4"/>
<name>K0SHW4_THAOC</name>
<keyword evidence="2" id="KW-0472">Membrane</keyword>
<evidence type="ECO:0000256" key="1">
    <source>
        <dbReference type="SAM" id="MobiDB-lite"/>
    </source>
</evidence>
<keyword evidence="4" id="KW-1185">Reference proteome</keyword>
<feature type="region of interest" description="Disordered" evidence="1">
    <location>
        <begin position="136"/>
        <end position="155"/>
    </location>
</feature>
<keyword evidence="2" id="KW-0812">Transmembrane</keyword>